<gene>
    <name evidence="5" type="ORF">Azoinq_10140</name>
</gene>
<proteinExistence type="inferred from homology"/>
<dbReference type="GO" id="GO:0004852">
    <property type="term" value="F:uroporphyrinogen-III synthase activity"/>
    <property type="evidence" value="ECO:0007669"/>
    <property type="project" value="UniProtKB-UniRule"/>
</dbReference>
<accession>A0A975SLV2</accession>
<dbReference type="PANTHER" id="PTHR38042:SF1">
    <property type="entry name" value="UROPORPHYRINOGEN-III SYNTHASE, CHLOROPLASTIC"/>
    <property type="match status" value="1"/>
</dbReference>
<evidence type="ECO:0000313" key="6">
    <source>
        <dbReference type="Proteomes" id="UP000683428"/>
    </source>
</evidence>
<dbReference type="EMBL" id="CP064782">
    <property type="protein sequence ID" value="QWT48224.1"/>
    <property type="molecule type" value="Genomic_DNA"/>
</dbReference>
<protein>
    <recommendedName>
        <fullName evidence="2 3">Uroporphyrinogen-III synthase</fullName>
        <ecNumber evidence="3">4.2.1.75</ecNumber>
    </recommendedName>
</protein>
<keyword evidence="3" id="KW-0456">Lyase</keyword>
<dbReference type="Pfam" id="PF02602">
    <property type="entry name" value="HEM4"/>
    <property type="match status" value="1"/>
</dbReference>
<dbReference type="EC" id="4.2.1.75" evidence="3"/>
<evidence type="ECO:0000259" key="4">
    <source>
        <dbReference type="Pfam" id="PF02602"/>
    </source>
</evidence>
<evidence type="ECO:0000256" key="3">
    <source>
        <dbReference type="RuleBase" id="RU366031"/>
    </source>
</evidence>
<dbReference type="AlphaFoldDB" id="A0A975SLV2"/>
<evidence type="ECO:0000256" key="1">
    <source>
        <dbReference type="ARBA" id="ARBA00037589"/>
    </source>
</evidence>
<dbReference type="InterPro" id="IPR003754">
    <property type="entry name" value="4pyrrol_synth_uPrphyn_synth"/>
</dbReference>
<comment type="pathway">
    <text evidence="3">Porphyrin-containing compound metabolism; protoporphyrin-IX biosynthesis; coproporphyrinogen-III from 5-aminolevulinate: step 3/4.</text>
</comment>
<dbReference type="GO" id="GO:0006780">
    <property type="term" value="P:uroporphyrinogen III biosynthetic process"/>
    <property type="evidence" value="ECO:0007669"/>
    <property type="project" value="UniProtKB-UniRule"/>
</dbReference>
<comment type="similarity">
    <text evidence="3">Belongs to the uroporphyrinogen-III synthase family.</text>
</comment>
<dbReference type="PANTHER" id="PTHR38042">
    <property type="entry name" value="UROPORPHYRINOGEN-III SYNTHASE, CHLOROPLASTIC"/>
    <property type="match status" value="1"/>
</dbReference>
<dbReference type="GO" id="GO:0006782">
    <property type="term" value="P:protoporphyrinogen IX biosynthetic process"/>
    <property type="evidence" value="ECO:0007669"/>
    <property type="project" value="UniProtKB-UniRule"/>
</dbReference>
<dbReference type="InterPro" id="IPR039793">
    <property type="entry name" value="UROS/Hem4"/>
</dbReference>
<name>A0A975SLV2_9RHOO</name>
<dbReference type="RefSeq" id="WP_216129436.1">
    <property type="nucleotide sequence ID" value="NZ_CP064782.1"/>
</dbReference>
<evidence type="ECO:0000313" key="5">
    <source>
        <dbReference type="EMBL" id="QWT48224.1"/>
    </source>
</evidence>
<organism evidence="5 6">
    <name type="scientific">Azospira inquinata</name>
    <dbReference type="NCBI Taxonomy" id="2785627"/>
    <lineage>
        <taxon>Bacteria</taxon>
        <taxon>Pseudomonadati</taxon>
        <taxon>Pseudomonadota</taxon>
        <taxon>Betaproteobacteria</taxon>
        <taxon>Rhodocyclales</taxon>
        <taxon>Rhodocyclaceae</taxon>
        <taxon>Azospira</taxon>
    </lineage>
</organism>
<sequence>MTSPPSSAPGPLAGRTVVVTRPREQAAPLAERIRAAGGQALIYPLLEILPADPQAVRDRVPDLARAYCAFFVSPNAVQHSLPLILAQGPWPATLLPAAVGGGTAAALARFGLERVVAPRERFDSEGLLALPEFGPERVAGKEVLIFRGDGGRELVAQTLTERGARVSYVTCYHRRSPQDGAAPLLAAWGAGSLDALVLSSSEALTNLWSLLDPAGRARLAATPVFVVHPRIAQVARDLGLVRVEVTGPGDEGLFAGLCAYNW</sequence>
<reference evidence="5" key="1">
    <citation type="submission" date="2020-11" db="EMBL/GenBank/DDBJ databases">
        <title>Azospira inquinata sp. nov.</title>
        <authorList>
            <person name="Moe W.M."/>
            <person name="Mikes M.C."/>
        </authorList>
    </citation>
    <scope>NUCLEOTIDE SEQUENCE</scope>
    <source>
        <strain evidence="5">Azo-3</strain>
    </source>
</reference>
<comment type="catalytic activity">
    <reaction evidence="3">
        <text>hydroxymethylbilane = uroporphyrinogen III + H2O</text>
        <dbReference type="Rhea" id="RHEA:18965"/>
        <dbReference type="ChEBI" id="CHEBI:15377"/>
        <dbReference type="ChEBI" id="CHEBI:57308"/>
        <dbReference type="ChEBI" id="CHEBI:57845"/>
        <dbReference type="EC" id="4.2.1.75"/>
    </reaction>
</comment>
<keyword evidence="3" id="KW-0627">Porphyrin biosynthesis</keyword>
<dbReference type="Proteomes" id="UP000683428">
    <property type="component" value="Chromosome"/>
</dbReference>
<feature type="domain" description="Tetrapyrrole biosynthesis uroporphyrinogen III synthase" evidence="4">
    <location>
        <begin position="29"/>
        <end position="254"/>
    </location>
</feature>
<dbReference type="CDD" id="cd06578">
    <property type="entry name" value="HemD"/>
    <property type="match status" value="1"/>
</dbReference>
<keyword evidence="6" id="KW-1185">Reference proteome</keyword>
<comment type="function">
    <text evidence="1 3">Catalyzes cyclization of the linear tetrapyrrole, hydroxymethylbilane, to the macrocyclic uroporphyrinogen III.</text>
</comment>
<evidence type="ECO:0000256" key="2">
    <source>
        <dbReference type="ARBA" id="ARBA00040167"/>
    </source>
</evidence>
<dbReference type="KEGG" id="aiq:Azoinq_10140"/>